<dbReference type="AlphaFoldDB" id="A0A067M1L3"/>
<dbReference type="EMBL" id="KL198078">
    <property type="protein sequence ID" value="KDQ09439.1"/>
    <property type="molecule type" value="Genomic_DNA"/>
</dbReference>
<sequence>MGKYDTHNLYKNIFFSCPSSSFLHRGSTKKSKANAVNLAARPLLLRLPLVHLRSRLLSPHPHPCRACAYIPQWQCGDAADRISSHHHLHLQEYTRLTDDRETYRHIHVICRSGADLPRPYLSESNEKEGRGISPARFPTRLLIFKLSSIRCTLIFGRSK</sequence>
<dbReference type="Proteomes" id="UP000027195">
    <property type="component" value="Unassembled WGS sequence"/>
</dbReference>
<keyword evidence="2" id="KW-1185">Reference proteome</keyword>
<dbReference type="HOGENOM" id="CLU_1660453_0_0_1"/>
<dbReference type="InParanoid" id="A0A067M1L3"/>
<protein>
    <submittedName>
        <fullName evidence="1">Uncharacterized protein</fullName>
    </submittedName>
</protein>
<gene>
    <name evidence="1" type="ORF">BOTBODRAFT_37019</name>
</gene>
<proteinExistence type="predicted"/>
<reference evidence="2" key="1">
    <citation type="journal article" date="2014" name="Proc. Natl. Acad. Sci. U.S.A.">
        <title>Extensive sampling of basidiomycete genomes demonstrates inadequacy of the white-rot/brown-rot paradigm for wood decay fungi.</title>
        <authorList>
            <person name="Riley R."/>
            <person name="Salamov A.A."/>
            <person name="Brown D.W."/>
            <person name="Nagy L.G."/>
            <person name="Floudas D."/>
            <person name="Held B.W."/>
            <person name="Levasseur A."/>
            <person name="Lombard V."/>
            <person name="Morin E."/>
            <person name="Otillar R."/>
            <person name="Lindquist E.A."/>
            <person name="Sun H."/>
            <person name="LaButti K.M."/>
            <person name="Schmutz J."/>
            <person name="Jabbour D."/>
            <person name="Luo H."/>
            <person name="Baker S.E."/>
            <person name="Pisabarro A.G."/>
            <person name="Walton J.D."/>
            <person name="Blanchette R.A."/>
            <person name="Henrissat B."/>
            <person name="Martin F."/>
            <person name="Cullen D."/>
            <person name="Hibbett D.S."/>
            <person name="Grigoriev I.V."/>
        </authorList>
    </citation>
    <scope>NUCLEOTIDE SEQUENCE [LARGE SCALE GENOMIC DNA]</scope>
    <source>
        <strain evidence="2">FD-172 SS1</strain>
    </source>
</reference>
<evidence type="ECO:0000313" key="1">
    <source>
        <dbReference type="EMBL" id="KDQ09439.1"/>
    </source>
</evidence>
<evidence type="ECO:0000313" key="2">
    <source>
        <dbReference type="Proteomes" id="UP000027195"/>
    </source>
</evidence>
<name>A0A067M1L3_BOTB1</name>
<accession>A0A067M1L3</accession>
<organism evidence="1 2">
    <name type="scientific">Botryobasidium botryosum (strain FD-172 SS1)</name>
    <dbReference type="NCBI Taxonomy" id="930990"/>
    <lineage>
        <taxon>Eukaryota</taxon>
        <taxon>Fungi</taxon>
        <taxon>Dikarya</taxon>
        <taxon>Basidiomycota</taxon>
        <taxon>Agaricomycotina</taxon>
        <taxon>Agaricomycetes</taxon>
        <taxon>Cantharellales</taxon>
        <taxon>Botryobasidiaceae</taxon>
        <taxon>Botryobasidium</taxon>
    </lineage>
</organism>